<dbReference type="InterPro" id="IPR016024">
    <property type="entry name" value="ARM-type_fold"/>
</dbReference>
<keyword evidence="5" id="KW-0539">Nucleus</keyword>
<dbReference type="InterPro" id="IPR039678">
    <property type="entry name" value="CTNNBL1"/>
</dbReference>
<evidence type="ECO:0000256" key="1">
    <source>
        <dbReference type="ARBA" id="ARBA00004123"/>
    </source>
</evidence>
<dbReference type="GO" id="GO:0005681">
    <property type="term" value="C:spliceosomal complex"/>
    <property type="evidence" value="ECO:0007669"/>
    <property type="project" value="TreeGrafter"/>
</dbReference>
<evidence type="ECO:0000313" key="9">
    <source>
        <dbReference type="Proteomes" id="UP000054097"/>
    </source>
</evidence>
<dbReference type="Gene3D" id="1.25.10.10">
    <property type="entry name" value="Leucine-rich Repeat Variant"/>
    <property type="match status" value="1"/>
</dbReference>
<name>A0A0C2WQV6_SERVB</name>
<evidence type="ECO:0000256" key="6">
    <source>
        <dbReference type="SAM" id="MobiDB-lite"/>
    </source>
</evidence>
<dbReference type="FunFam" id="1.25.10.10:FF:001136">
    <property type="entry name" value="Beta-catenin-like protein 1"/>
    <property type="match status" value="1"/>
</dbReference>
<protein>
    <recommendedName>
        <fullName evidence="7">Beta-catenin-like protein 1 N-terminal domain-containing protein</fullName>
    </recommendedName>
</protein>
<keyword evidence="9" id="KW-1185">Reference proteome</keyword>
<evidence type="ECO:0000313" key="8">
    <source>
        <dbReference type="EMBL" id="KIM20012.1"/>
    </source>
</evidence>
<dbReference type="STRING" id="933852.A0A0C2WQV6"/>
<evidence type="ECO:0000256" key="3">
    <source>
        <dbReference type="ARBA" id="ARBA00022737"/>
    </source>
</evidence>
<dbReference type="AlphaFoldDB" id="A0A0C2WQV6"/>
<sequence>MDVFKVPKVPPTTLKRKLSDSISPENAKRHKPSPMAFMQSDQSTSLKGKGKPSVTVEDAPEEDDEANDEPPEEFAPGNDADYFMEEDEDGRFFGGGLTKEQKDILSIFEDAGGEGVIGDMEELSLPAIRRLILKLERAINKNQDQRSKYPDDPTKFIDSEADLDATIKSLMPLSQVPALAYPELVKSETISMLIGLLSHENIDIVIDVVELIHELTDEDVGGEDEDDEDEGEENKRDAGMKMLMNALAEHSLLELLVQNFSRFNEEEESDRQGLFHVLGIFENMLALNPELSNLIVAKTKFLQWILSRIQAKVHDENRGYASELLAILLQNSRENRIAFASQSGMEMALQVLSQYRKKNPETADEEEFMENTFDAICSALQEPENKELFNESEGVDLMLIMMKEKLMAGSRAVKVLDNALSGSAGSKNCEVFVEALGLKTLFSAFMGKSKKKKVDVSAPASEETSHIIGIIASLLTSLASESPERTRLLTKFVEGDYEKVDRLLDVREGVEVRLKVVEKEISSEKKEMIRTGEEIGPEMDDLWYLRRLDGGLFTLQTVDYILGWICMEDDGIRSHVSVMLGRRSKSLKNIVDTLREYRDNVADGDDMEESDATSRRDILNGLLGFLESCI</sequence>
<dbReference type="InterPro" id="IPR013180">
    <property type="entry name" value="CTNNBL1_N"/>
</dbReference>
<evidence type="ECO:0000256" key="5">
    <source>
        <dbReference type="ARBA" id="ARBA00023242"/>
    </source>
</evidence>
<keyword evidence="4" id="KW-0175">Coiled coil</keyword>
<keyword evidence="2" id="KW-0597">Phosphoprotein</keyword>
<evidence type="ECO:0000256" key="2">
    <source>
        <dbReference type="ARBA" id="ARBA00022553"/>
    </source>
</evidence>
<evidence type="ECO:0000256" key="4">
    <source>
        <dbReference type="ARBA" id="ARBA00023054"/>
    </source>
</evidence>
<dbReference type="Pfam" id="PF08216">
    <property type="entry name" value="CTNNBL"/>
    <property type="match status" value="1"/>
</dbReference>
<accession>A0A0C2WQV6</accession>
<dbReference type="SMART" id="SM01156">
    <property type="entry name" value="DUF1716"/>
    <property type="match status" value="1"/>
</dbReference>
<dbReference type="HOGENOM" id="CLU_017098_0_0_1"/>
<dbReference type="GO" id="GO:0010467">
    <property type="term" value="P:gene expression"/>
    <property type="evidence" value="ECO:0007669"/>
    <property type="project" value="UniProtKB-ARBA"/>
</dbReference>
<reference evidence="9" key="2">
    <citation type="submission" date="2015-01" db="EMBL/GenBank/DDBJ databases">
        <title>Evolutionary Origins and Diversification of the Mycorrhizal Mutualists.</title>
        <authorList>
            <consortium name="DOE Joint Genome Institute"/>
            <consortium name="Mycorrhizal Genomics Consortium"/>
            <person name="Kohler A."/>
            <person name="Kuo A."/>
            <person name="Nagy L.G."/>
            <person name="Floudas D."/>
            <person name="Copeland A."/>
            <person name="Barry K.W."/>
            <person name="Cichocki N."/>
            <person name="Veneault-Fourrey C."/>
            <person name="LaButti K."/>
            <person name="Lindquist E.A."/>
            <person name="Lipzen A."/>
            <person name="Lundell T."/>
            <person name="Morin E."/>
            <person name="Murat C."/>
            <person name="Riley R."/>
            <person name="Ohm R."/>
            <person name="Sun H."/>
            <person name="Tunlid A."/>
            <person name="Henrissat B."/>
            <person name="Grigoriev I.V."/>
            <person name="Hibbett D.S."/>
            <person name="Martin F."/>
        </authorList>
    </citation>
    <scope>NUCLEOTIDE SEQUENCE [LARGE SCALE GENOMIC DNA]</scope>
    <source>
        <strain evidence="9">MAFF 305830</strain>
    </source>
</reference>
<dbReference type="PANTHER" id="PTHR14978:SF0">
    <property type="entry name" value="BETA-CATENIN-LIKE PROTEIN 1"/>
    <property type="match status" value="1"/>
</dbReference>
<feature type="compositionally biased region" description="Acidic residues" evidence="6">
    <location>
        <begin position="58"/>
        <end position="72"/>
    </location>
</feature>
<dbReference type="InterPro" id="IPR011989">
    <property type="entry name" value="ARM-like"/>
</dbReference>
<proteinExistence type="predicted"/>
<comment type="subcellular location">
    <subcellularLocation>
        <location evidence="1">Nucleus</location>
    </subcellularLocation>
</comment>
<evidence type="ECO:0000259" key="7">
    <source>
        <dbReference type="SMART" id="SM01156"/>
    </source>
</evidence>
<dbReference type="EMBL" id="KN824490">
    <property type="protein sequence ID" value="KIM20012.1"/>
    <property type="molecule type" value="Genomic_DNA"/>
</dbReference>
<dbReference type="OrthoDB" id="1898821at2759"/>
<reference evidence="8 9" key="1">
    <citation type="submission" date="2014-04" db="EMBL/GenBank/DDBJ databases">
        <authorList>
            <consortium name="DOE Joint Genome Institute"/>
            <person name="Kuo A."/>
            <person name="Zuccaro A."/>
            <person name="Kohler A."/>
            <person name="Nagy L.G."/>
            <person name="Floudas D."/>
            <person name="Copeland A."/>
            <person name="Barry K.W."/>
            <person name="Cichocki N."/>
            <person name="Veneault-Fourrey C."/>
            <person name="LaButti K."/>
            <person name="Lindquist E.A."/>
            <person name="Lipzen A."/>
            <person name="Lundell T."/>
            <person name="Morin E."/>
            <person name="Murat C."/>
            <person name="Sun H."/>
            <person name="Tunlid A."/>
            <person name="Henrissat B."/>
            <person name="Grigoriev I.V."/>
            <person name="Hibbett D.S."/>
            <person name="Martin F."/>
            <person name="Nordberg H.P."/>
            <person name="Cantor M.N."/>
            <person name="Hua S.X."/>
        </authorList>
    </citation>
    <scope>NUCLEOTIDE SEQUENCE [LARGE SCALE GENOMIC DNA]</scope>
    <source>
        <strain evidence="8 9">MAFF 305830</strain>
    </source>
</reference>
<feature type="domain" description="Beta-catenin-like protein 1 N-terminal" evidence="7">
    <location>
        <begin position="97"/>
        <end position="209"/>
    </location>
</feature>
<dbReference type="PANTHER" id="PTHR14978">
    <property type="entry name" value="BETA-CATENIN-LIKE PROTEIN 1 NUCLEAR ASSOCIATED PROTEIN"/>
    <property type="match status" value="1"/>
</dbReference>
<gene>
    <name evidence="8" type="ORF">M408DRAFT_164501</name>
</gene>
<keyword evidence="3" id="KW-0677">Repeat</keyword>
<feature type="region of interest" description="Disordered" evidence="6">
    <location>
        <begin position="1"/>
        <end position="82"/>
    </location>
</feature>
<dbReference type="SUPFAM" id="SSF48371">
    <property type="entry name" value="ARM repeat"/>
    <property type="match status" value="1"/>
</dbReference>
<dbReference type="Proteomes" id="UP000054097">
    <property type="component" value="Unassembled WGS sequence"/>
</dbReference>
<organism evidence="8 9">
    <name type="scientific">Serendipita vermifera MAFF 305830</name>
    <dbReference type="NCBI Taxonomy" id="933852"/>
    <lineage>
        <taxon>Eukaryota</taxon>
        <taxon>Fungi</taxon>
        <taxon>Dikarya</taxon>
        <taxon>Basidiomycota</taxon>
        <taxon>Agaricomycotina</taxon>
        <taxon>Agaricomycetes</taxon>
        <taxon>Sebacinales</taxon>
        <taxon>Serendipitaceae</taxon>
        <taxon>Serendipita</taxon>
    </lineage>
</organism>